<evidence type="ECO:0000256" key="4">
    <source>
        <dbReference type="PIRNR" id="PIRNR005690"/>
    </source>
</evidence>
<keyword evidence="3 4" id="KW-0472">Membrane</keyword>
<evidence type="ECO:0000256" key="5">
    <source>
        <dbReference type="SAM" id="Phobius"/>
    </source>
</evidence>
<protein>
    <submittedName>
        <fullName evidence="6">Spore germination protein BA</fullName>
    </submittedName>
</protein>
<reference evidence="6 7" key="1">
    <citation type="submission" date="2014-07" db="EMBL/GenBank/DDBJ databases">
        <authorList>
            <person name="Wibberg Daniel"/>
        </authorList>
    </citation>
    <scope>NUCLEOTIDE SEQUENCE [LARGE SCALE GENOMIC DNA]</scope>
</reference>
<accession>A0A090J1B7</accession>
<dbReference type="PIRSF" id="PIRSF005690">
    <property type="entry name" value="GerBA"/>
    <property type="match status" value="1"/>
</dbReference>
<dbReference type="GO" id="GO:0005886">
    <property type="term" value="C:plasma membrane"/>
    <property type="evidence" value="ECO:0007669"/>
    <property type="project" value="UniProtKB-SubCell"/>
</dbReference>
<sequence length="455" mass="50899">MQTKKKKTTSQTNLIDLLAEKLEPSFDIINQKLQTDNITVHLLYLKTVVDNDQIQNYIIKPFFEMGSIQLFDSYIASLPQNNKIETNEKVLSQLSRGSVLVQIQEQNYLLDLKKITTNLVLETNIEPSIQGPELGLSEDIQTNLNIIRHRYHNISLKIETHQIGTSNNQTLAILYDQENVNDSVLKNLQEKVKNLKHSVILSSSELQRLLNDKKWTFMPIMMITERSDRVIQNIAGGKVVLILDGTPNAIIAPSVFFDFMTSMDDKYLPFGVSKFLKVLRYFGLFICLLLPGVYVAVTSYNPEVLRSELAFSVAGSRVGVPFPSFIEVLFLLVFMELLTEASIRLPRAVSGTATTVGGLILGTAATEAALTSNIMVIIVSAVAIATFAIPINEMSFAIRIVRYVLLFFGTTAGITGLILSFLAFVLYLTNLESFGEPYLKLFVQRKKVETKGVKS</sequence>
<dbReference type="InterPro" id="IPR004995">
    <property type="entry name" value="Spore_Ger"/>
</dbReference>
<dbReference type="Pfam" id="PF03323">
    <property type="entry name" value="GerA"/>
    <property type="match status" value="1"/>
</dbReference>
<dbReference type="RefSeq" id="WP_034770251.1">
    <property type="nucleotide sequence ID" value="NZ_CCRF01000052.1"/>
</dbReference>
<dbReference type="PANTHER" id="PTHR22550">
    <property type="entry name" value="SPORE GERMINATION PROTEIN"/>
    <property type="match status" value="1"/>
</dbReference>
<dbReference type="InterPro" id="IPR050768">
    <property type="entry name" value="UPF0353/GerABKA_families"/>
</dbReference>
<keyword evidence="7" id="KW-1185">Reference proteome</keyword>
<feature type="transmembrane region" description="Helical" evidence="5">
    <location>
        <begin position="403"/>
        <end position="428"/>
    </location>
</feature>
<comment type="subcellular location">
    <subcellularLocation>
        <location evidence="4">Cell membrane</location>
    </subcellularLocation>
    <subcellularLocation>
        <location evidence="1">Membrane</location>
        <topology evidence="1">Multi-pass membrane protein</topology>
    </subcellularLocation>
</comment>
<feature type="transmembrane region" description="Helical" evidence="5">
    <location>
        <begin position="278"/>
        <end position="300"/>
    </location>
</feature>
<keyword evidence="5" id="KW-1133">Transmembrane helix</keyword>
<evidence type="ECO:0000256" key="3">
    <source>
        <dbReference type="ARBA" id="ARBA00023136"/>
    </source>
</evidence>
<feature type="transmembrane region" description="Helical" evidence="5">
    <location>
        <begin position="345"/>
        <end position="364"/>
    </location>
</feature>
<name>A0A090J1B7_9BACI</name>
<evidence type="ECO:0000313" key="6">
    <source>
        <dbReference type="EMBL" id="CEE01650.1"/>
    </source>
</evidence>
<evidence type="ECO:0000256" key="1">
    <source>
        <dbReference type="ARBA" id="ARBA00004141"/>
    </source>
</evidence>
<feature type="transmembrane region" description="Helical" evidence="5">
    <location>
        <begin position="370"/>
        <end position="391"/>
    </location>
</feature>
<dbReference type="Proteomes" id="UP000040576">
    <property type="component" value="Unassembled WGS sequence"/>
</dbReference>
<comment type="similarity">
    <text evidence="2 4">Belongs to the GerABKA family.</text>
</comment>
<keyword evidence="5" id="KW-0812">Transmembrane</keyword>
<dbReference type="EMBL" id="CCRF01000052">
    <property type="protein sequence ID" value="CEE01650.1"/>
    <property type="molecule type" value="Genomic_DNA"/>
</dbReference>
<organism evidence="6 7">
    <name type="scientific">Caldibacillus thermoamylovorans</name>
    <dbReference type="NCBI Taxonomy" id="35841"/>
    <lineage>
        <taxon>Bacteria</taxon>
        <taxon>Bacillati</taxon>
        <taxon>Bacillota</taxon>
        <taxon>Bacilli</taxon>
        <taxon>Bacillales</taxon>
        <taxon>Bacillaceae</taxon>
        <taxon>Caldibacillus</taxon>
    </lineage>
</organism>
<proteinExistence type="inferred from homology"/>
<evidence type="ECO:0000313" key="7">
    <source>
        <dbReference type="Proteomes" id="UP000040576"/>
    </source>
</evidence>
<feature type="transmembrane region" description="Helical" evidence="5">
    <location>
        <begin position="320"/>
        <end position="338"/>
    </location>
</feature>
<dbReference type="AlphaFoldDB" id="A0A090J1B7"/>
<gene>
    <name evidence="6" type="ORF">BT1A1_1824</name>
</gene>
<dbReference type="PANTHER" id="PTHR22550:SF5">
    <property type="entry name" value="LEUCINE ZIPPER PROTEIN 4"/>
    <property type="match status" value="1"/>
</dbReference>
<evidence type="ECO:0000256" key="2">
    <source>
        <dbReference type="ARBA" id="ARBA00005278"/>
    </source>
</evidence>
<dbReference type="GO" id="GO:0009847">
    <property type="term" value="P:spore germination"/>
    <property type="evidence" value="ECO:0007669"/>
    <property type="project" value="UniProtKB-UniRule"/>
</dbReference>